<reference evidence="2 3" key="1">
    <citation type="submission" date="2019-06" db="EMBL/GenBank/DDBJ databases">
        <title>Amycolatopsis alkalitolerans sp. nov., isolated from Gastrodia elata Blume.</title>
        <authorList>
            <person name="Narsing Rao M.P."/>
            <person name="Li W.J."/>
        </authorList>
    </citation>
    <scope>NUCLEOTIDE SEQUENCE [LARGE SCALE GENOMIC DNA]</scope>
    <source>
        <strain evidence="2 3">SYSUP0005</strain>
    </source>
</reference>
<proteinExistence type="predicted"/>
<evidence type="ECO:0000313" key="3">
    <source>
        <dbReference type="Proteomes" id="UP000305546"/>
    </source>
</evidence>
<sequence length="373" mass="40396">MLDLHRDHTVPLERPGQLRNPLWTPASLLGVSLETAVELVEARGAVAQLCVLRGDEVLLDRSFGCAPDALFWIFSASKPYTAILVHLLAERGQLALDAPVATYWPEFARHGKEGITVRQVLQHRSGLTTAGTALGDALAMTNWRRSVHRIERTRPRWPPGQAPAYQFLTFGFILGEVVRRVTGRAFRDVLSTELLAPLGVRDTYLGLPGELWSRAVPLLAPGPVAATLNRPAARAAVVPAAGVSTTARDLAAFYRVLLRGGDGIISASSIEQARVPSSDGELDRYVKLPIRWSQGFQLGGPRPALTPLGASSSPRTFGHNGSNCCIAWADPDRDLVYAYVTDRVRGQAAAVRHQAAVADAVLGEFTLGRERRG</sequence>
<dbReference type="InterPro" id="IPR012338">
    <property type="entry name" value="Beta-lactam/transpept-like"/>
</dbReference>
<dbReference type="EMBL" id="VDFW01000044">
    <property type="protein sequence ID" value="TNC20326.1"/>
    <property type="molecule type" value="Genomic_DNA"/>
</dbReference>
<organism evidence="2 3">
    <name type="scientific">Amycolatopsis alkalitolerans</name>
    <dbReference type="NCBI Taxonomy" id="2547244"/>
    <lineage>
        <taxon>Bacteria</taxon>
        <taxon>Bacillati</taxon>
        <taxon>Actinomycetota</taxon>
        <taxon>Actinomycetes</taxon>
        <taxon>Pseudonocardiales</taxon>
        <taxon>Pseudonocardiaceae</taxon>
        <taxon>Amycolatopsis</taxon>
    </lineage>
</organism>
<keyword evidence="3" id="KW-1185">Reference proteome</keyword>
<dbReference type="AlphaFoldDB" id="A0A5C4LQM2"/>
<comment type="caution">
    <text evidence="2">The sequence shown here is derived from an EMBL/GenBank/DDBJ whole genome shotgun (WGS) entry which is preliminary data.</text>
</comment>
<feature type="domain" description="Beta-lactamase-related" evidence="1">
    <location>
        <begin position="46"/>
        <end position="360"/>
    </location>
</feature>
<dbReference type="Proteomes" id="UP000305546">
    <property type="component" value="Unassembled WGS sequence"/>
</dbReference>
<name>A0A5C4LQM2_9PSEU</name>
<dbReference type="Gene3D" id="3.40.710.10">
    <property type="entry name" value="DD-peptidase/beta-lactamase superfamily"/>
    <property type="match status" value="1"/>
</dbReference>
<dbReference type="InterPro" id="IPR001466">
    <property type="entry name" value="Beta-lactam-related"/>
</dbReference>
<dbReference type="PANTHER" id="PTHR43319">
    <property type="entry name" value="BETA-LACTAMASE-RELATED"/>
    <property type="match status" value="1"/>
</dbReference>
<dbReference type="InterPro" id="IPR052907">
    <property type="entry name" value="Beta-lactamase/esterase"/>
</dbReference>
<protein>
    <submittedName>
        <fullName evidence="2">Beta-lactamase family protein</fullName>
    </submittedName>
</protein>
<dbReference type="PANTHER" id="PTHR43319:SF3">
    <property type="entry name" value="BETA-LACTAMASE-RELATED DOMAIN-CONTAINING PROTEIN"/>
    <property type="match status" value="1"/>
</dbReference>
<dbReference type="SUPFAM" id="SSF56601">
    <property type="entry name" value="beta-lactamase/transpeptidase-like"/>
    <property type="match status" value="1"/>
</dbReference>
<gene>
    <name evidence="2" type="ORF">FG385_31220</name>
</gene>
<evidence type="ECO:0000259" key="1">
    <source>
        <dbReference type="Pfam" id="PF00144"/>
    </source>
</evidence>
<dbReference type="Pfam" id="PF00144">
    <property type="entry name" value="Beta-lactamase"/>
    <property type="match status" value="1"/>
</dbReference>
<evidence type="ECO:0000313" key="2">
    <source>
        <dbReference type="EMBL" id="TNC20326.1"/>
    </source>
</evidence>
<accession>A0A5C4LQM2</accession>